<dbReference type="SUPFAM" id="SSF49464">
    <property type="entry name" value="Carboxypeptidase regulatory domain-like"/>
    <property type="match status" value="1"/>
</dbReference>
<dbReference type="HOGENOM" id="CLU_077411_1_0_0"/>
<dbReference type="KEGG" id="acm:AciX9_2986"/>
<evidence type="ECO:0008006" key="5">
    <source>
        <dbReference type="Google" id="ProtNLM"/>
    </source>
</evidence>
<evidence type="ECO:0000313" key="4">
    <source>
        <dbReference type="Proteomes" id="UP000000343"/>
    </source>
</evidence>
<name>E8WZN5_GRATM</name>
<dbReference type="RefSeq" id="WP_013581323.1">
    <property type="nucleotide sequence ID" value="NC_015064.1"/>
</dbReference>
<evidence type="ECO:0000256" key="2">
    <source>
        <dbReference type="SAM" id="SignalP"/>
    </source>
</evidence>
<reference evidence="4" key="1">
    <citation type="submission" date="2011-01" db="EMBL/GenBank/DDBJ databases">
        <title>Complete sequence of chromosome of Acidobacterium sp. MP5ACTX9.</title>
        <authorList>
            <consortium name="US DOE Joint Genome Institute"/>
            <person name="Lucas S."/>
            <person name="Copeland A."/>
            <person name="Lapidus A."/>
            <person name="Cheng J.-F."/>
            <person name="Goodwin L."/>
            <person name="Pitluck S."/>
            <person name="Teshima H."/>
            <person name="Detter J.C."/>
            <person name="Han C."/>
            <person name="Tapia R."/>
            <person name="Land M."/>
            <person name="Hauser L."/>
            <person name="Kyrpides N."/>
            <person name="Ivanova N."/>
            <person name="Ovchinnikova G."/>
            <person name="Pagani I."/>
            <person name="Rawat S.R."/>
            <person name="Mannisto M."/>
            <person name="Haggblom M.M."/>
            <person name="Woyke T."/>
        </authorList>
    </citation>
    <scope>NUCLEOTIDE SEQUENCE [LARGE SCALE GENOMIC DNA]</scope>
    <source>
        <strain evidence="4">MP5ACTX9</strain>
    </source>
</reference>
<dbReference type="PROSITE" id="PS51257">
    <property type="entry name" value="PROKAR_LIPOPROTEIN"/>
    <property type="match status" value="1"/>
</dbReference>
<organism evidence="4">
    <name type="scientific">Granulicella tundricola (strain ATCC BAA-1859 / DSM 23138 / MP5ACTX9)</name>
    <dbReference type="NCBI Taxonomy" id="1198114"/>
    <lineage>
        <taxon>Bacteria</taxon>
        <taxon>Pseudomonadati</taxon>
        <taxon>Acidobacteriota</taxon>
        <taxon>Terriglobia</taxon>
        <taxon>Terriglobales</taxon>
        <taxon>Acidobacteriaceae</taxon>
        <taxon>Granulicella</taxon>
    </lineage>
</organism>
<protein>
    <recommendedName>
        <fullName evidence="5">Lipoprotein</fullName>
    </recommendedName>
</protein>
<keyword evidence="4" id="KW-1185">Reference proteome</keyword>
<dbReference type="Gene3D" id="2.60.40.420">
    <property type="entry name" value="Cupredoxins - blue copper proteins"/>
    <property type="match status" value="1"/>
</dbReference>
<dbReference type="InterPro" id="IPR008972">
    <property type="entry name" value="Cupredoxin"/>
</dbReference>
<dbReference type="PaxDb" id="1198114-AciX9_2986"/>
<dbReference type="OrthoDB" id="9772097at2"/>
<proteinExistence type="predicted"/>
<feature type="chain" id="PRO_5003233532" description="Lipoprotein" evidence="2">
    <location>
        <begin position="20"/>
        <end position="263"/>
    </location>
</feature>
<keyword evidence="2" id="KW-0732">Signal</keyword>
<evidence type="ECO:0000256" key="1">
    <source>
        <dbReference type="SAM" id="MobiDB-lite"/>
    </source>
</evidence>
<dbReference type="STRING" id="1198114.AciX9_2986"/>
<sequence length="263" mass="27449">MNKLSLPAALLLTLTIAGCKPDAATQKAEVQDKQATPAAAARPTAAPIDPATTGTVSGTISFAGKAPAPVTIDTSMDPACGIGTTTPVLSEQLLVNKGHLANVFVYVKTGPAAAMNAAPTSTAPVVLDQKGCQYTPHVIGVMQGGTVSFHNSDVTMHNVHVMGNETMDMSQGPKGAPQDKQFTKPELMIPVRCNNHPWMNAFINVSQTPFFAVTDATGQFNLKGLPAGDYTLGVIHEKLGEQTIQLTVKPQSTTKAAATFQAK</sequence>
<feature type="compositionally biased region" description="Low complexity" evidence="1">
    <location>
        <begin position="35"/>
        <end position="51"/>
    </location>
</feature>
<feature type="signal peptide" evidence="2">
    <location>
        <begin position="1"/>
        <end position="19"/>
    </location>
</feature>
<accession>E8WZN5</accession>
<evidence type="ECO:0000313" key="3">
    <source>
        <dbReference type="EMBL" id="ADW70009.1"/>
    </source>
</evidence>
<dbReference type="eggNOG" id="COG3794">
    <property type="taxonomic scope" value="Bacteria"/>
</dbReference>
<dbReference type="SUPFAM" id="SSF49503">
    <property type="entry name" value="Cupredoxins"/>
    <property type="match status" value="1"/>
</dbReference>
<dbReference type="Proteomes" id="UP000000343">
    <property type="component" value="Chromosome"/>
</dbReference>
<dbReference type="InterPro" id="IPR008969">
    <property type="entry name" value="CarboxyPept-like_regulatory"/>
</dbReference>
<dbReference type="AlphaFoldDB" id="E8WZN5"/>
<gene>
    <name evidence="3" type="ordered locus">AciX9_2986</name>
</gene>
<feature type="region of interest" description="Disordered" evidence="1">
    <location>
        <begin position="28"/>
        <end position="51"/>
    </location>
</feature>
<dbReference type="EMBL" id="CP002480">
    <property type="protein sequence ID" value="ADW70009.1"/>
    <property type="molecule type" value="Genomic_DNA"/>
</dbReference>